<dbReference type="eggNOG" id="ENOG5033CWC">
    <property type="taxonomic scope" value="Bacteria"/>
</dbReference>
<dbReference type="Proteomes" id="UP000001231">
    <property type="component" value="Chromosome"/>
</dbReference>
<sequence>MNTQNNIINLLFATSILAVSATKASDVDSFNDYKEFTSNYGQSKTVALSDRFGSQWKQVSNYLGKEVMWLKTSANSISVLSQHNRSVNLVNFNDPIGTTYSVNLDSCSQSATLAEKVQSMTTLAASFDSVVRVDFDGYCNNAGLVSAWFSPEAGLIKWTEQTIAGAVDYELEYAKLAGMNYPEYEGIEVSANFPAETVMLNETDSVEAYITLTNQTSEPIELTFNSGQLFDIYLYDSNDNLVNQWSNGRMFTQAFQTITLEPGQKQRFGDELDLKDLDGNQLDIGSYKLKIEVKTSTKASDQLFQLIPFEAEGQLNLDSMMNHY</sequence>
<keyword evidence="1" id="KW-0732">Signal</keyword>
<proteinExistence type="predicted"/>
<keyword evidence="4" id="KW-1185">Reference proteome</keyword>
<dbReference type="Pfam" id="PF12690">
    <property type="entry name" value="BsuPI"/>
    <property type="match status" value="1"/>
</dbReference>
<protein>
    <recommendedName>
        <fullName evidence="2">Intracellular proteinase inhibitor BsuPI domain-containing protein</fullName>
    </recommendedName>
</protein>
<dbReference type="EMBL" id="CP001707">
    <property type="protein sequence ID" value="ACV27255.1"/>
    <property type="molecule type" value="Genomic_DNA"/>
</dbReference>
<dbReference type="Gene3D" id="2.60.40.2360">
    <property type="entry name" value="Intracellular proteinase inhibitor BsuPI"/>
    <property type="match status" value="1"/>
</dbReference>
<dbReference type="InParanoid" id="C7R5T1"/>
<dbReference type="HOGENOM" id="CLU_854644_0_0_6"/>
<evidence type="ECO:0000313" key="4">
    <source>
        <dbReference type="Proteomes" id="UP000001231"/>
    </source>
</evidence>
<feature type="domain" description="Intracellular proteinase inhibitor BsuPI" evidence="2">
    <location>
        <begin position="202"/>
        <end position="296"/>
    </location>
</feature>
<dbReference type="InterPro" id="IPR038144">
    <property type="entry name" value="IPI"/>
</dbReference>
<dbReference type="STRING" id="523791.Kkor_1843"/>
<evidence type="ECO:0000256" key="1">
    <source>
        <dbReference type="SAM" id="SignalP"/>
    </source>
</evidence>
<gene>
    <name evidence="3" type="ordered locus">Kkor_1843</name>
</gene>
<evidence type="ECO:0000313" key="3">
    <source>
        <dbReference type="EMBL" id="ACV27255.1"/>
    </source>
</evidence>
<reference evidence="3 4" key="1">
    <citation type="journal article" date="2009" name="Stand. Genomic Sci.">
        <title>Complete genome sequence of Kangiella koreensis type strain (SW-125).</title>
        <authorList>
            <person name="Han C."/>
            <person name="Sikorski J."/>
            <person name="Lapidus A."/>
            <person name="Nolan M."/>
            <person name="Glavina Del Rio T."/>
            <person name="Tice H."/>
            <person name="Cheng J.F."/>
            <person name="Lucas S."/>
            <person name="Chen F."/>
            <person name="Copeland A."/>
            <person name="Ivanova N."/>
            <person name="Mavromatis K."/>
            <person name="Ovchinnikova G."/>
            <person name="Pati A."/>
            <person name="Bruce D."/>
            <person name="Goodwin L."/>
            <person name="Pitluck S."/>
            <person name="Chen A."/>
            <person name="Palaniappan K."/>
            <person name="Land M."/>
            <person name="Hauser L."/>
            <person name="Chang Y.J."/>
            <person name="Jeffries C.D."/>
            <person name="Chain P."/>
            <person name="Saunders E."/>
            <person name="Brettin T."/>
            <person name="Goker M."/>
            <person name="Tindall B.J."/>
            <person name="Bristow J."/>
            <person name="Eisen J.A."/>
            <person name="Markowitz V."/>
            <person name="Hugenholtz P."/>
            <person name="Kyrpides N.C."/>
            <person name="Klenk H.P."/>
            <person name="Detter J.C."/>
        </authorList>
    </citation>
    <scope>NUCLEOTIDE SEQUENCE [LARGE SCALE GENOMIC DNA]</scope>
    <source>
        <strain evidence="4">DSM 16069 / KCTC 12182 / SW-125</strain>
    </source>
</reference>
<name>C7R5T1_KANKD</name>
<dbReference type="KEGG" id="kko:Kkor_1843"/>
<feature type="chain" id="PRO_5002981262" description="Intracellular proteinase inhibitor BsuPI domain-containing protein" evidence="1">
    <location>
        <begin position="25"/>
        <end position="324"/>
    </location>
</feature>
<dbReference type="OrthoDB" id="6195801at2"/>
<accession>C7R5T1</accession>
<dbReference type="RefSeq" id="WP_015780860.1">
    <property type="nucleotide sequence ID" value="NC_013166.1"/>
</dbReference>
<dbReference type="InterPro" id="IPR020481">
    <property type="entry name" value="Intracell_prot_inh_BsuPI"/>
</dbReference>
<feature type="signal peptide" evidence="1">
    <location>
        <begin position="1"/>
        <end position="24"/>
    </location>
</feature>
<dbReference type="AlphaFoldDB" id="C7R5T1"/>
<evidence type="ECO:0000259" key="2">
    <source>
        <dbReference type="Pfam" id="PF12690"/>
    </source>
</evidence>
<organism evidence="3 4">
    <name type="scientific">Kangiella koreensis (strain DSM 16069 / JCM 12317 / KCTC 12182 / SW-125)</name>
    <dbReference type="NCBI Taxonomy" id="523791"/>
    <lineage>
        <taxon>Bacteria</taxon>
        <taxon>Pseudomonadati</taxon>
        <taxon>Pseudomonadota</taxon>
        <taxon>Gammaproteobacteria</taxon>
        <taxon>Kangiellales</taxon>
        <taxon>Kangiellaceae</taxon>
        <taxon>Kangiella</taxon>
    </lineage>
</organism>